<evidence type="ECO:0000256" key="3">
    <source>
        <dbReference type="ARBA" id="ARBA00022777"/>
    </source>
</evidence>
<gene>
    <name evidence="5" type="ORF">DSTB1V02_LOCUS1993</name>
</gene>
<dbReference type="GO" id="GO:0004856">
    <property type="term" value="F:D-xylulokinase activity"/>
    <property type="evidence" value="ECO:0007669"/>
    <property type="project" value="TreeGrafter"/>
</dbReference>
<sequence>MKERQPRKFVFGSKIDVSKTNMAASSVAGGSGTFIGFDFSTQQIKAVVIDDRLNVVQEAHVQLDSDLPEYRTHGGVYIHEDRKTVTSPTIMWVKGLDMLMDRLRVKGVDISAIKGLSGTAQQHGTVYWKKGARDLLKSLDPDRYLHEQLFDAFAIRESPIWMDSSTTAFCKEFEEKLGSPQRVADITGARAFERASGMQIGKIYHTMPDAYMATERISLVSSFACSLFLGDYAPIDTGDGSGMNLLDIHQKDWSAECLDAVAPDLREKLGEVEYASKCLGHIAPYFVERYSFDPQ</sequence>
<dbReference type="InterPro" id="IPR043129">
    <property type="entry name" value="ATPase_NBD"/>
</dbReference>
<dbReference type="Gene3D" id="3.30.420.40">
    <property type="match status" value="1"/>
</dbReference>
<dbReference type="Pfam" id="PF00370">
    <property type="entry name" value="FGGY_N"/>
    <property type="match status" value="1"/>
</dbReference>
<evidence type="ECO:0000313" key="5">
    <source>
        <dbReference type="EMBL" id="CAD7242018.1"/>
    </source>
</evidence>
<dbReference type="OrthoDB" id="1728974at2759"/>
<dbReference type="PANTHER" id="PTHR10196">
    <property type="entry name" value="SUGAR KINASE"/>
    <property type="match status" value="1"/>
</dbReference>
<dbReference type="SUPFAM" id="SSF53067">
    <property type="entry name" value="Actin-like ATPase domain"/>
    <property type="match status" value="1"/>
</dbReference>
<dbReference type="AlphaFoldDB" id="A0A7R8X7A3"/>
<dbReference type="FunFam" id="3.30.420.40:FF:000118">
    <property type="entry name" value="Xylulose kinase 2"/>
    <property type="match status" value="1"/>
</dbReference>
<feature type="domain" description="Carbohydrate kinase FGGY N-terminal" evidence="4">
    <location>
        <begin position="160"/>
        <end position="288"/>
    </location>
</feature>
<reference evidence="5" key="1">
    <citation type="submission" date="2020-11" db="EMBL/GenBank/DDBJ databases">
        <authorList>
            <person name="Tran Van P."/>
        </authorList>
    </citation>
    <scope>NUCLEOTIDE SEQUENCE</scope>
</reference>
<evidence type="ECO:0000313" key="6">
    <source>
        <dbReference type="Proteomes" id="UP000677054"/>
    </source>
</evidence>
<accession>A0A7R8X7A3</accession>
<keyword evidence="2" id="KW-0808">Transferase</keyword>
<evidence type="ECO:0000256" key="2">
    <source>
        <dbReference type="ARBA" id="ARBA00022679"/>
    </source>
</evidence>
<protein>
    <recommendedName>
        <fullName evidence="4">Carbohydrate kinase FGGY N-terminal domain-containing protein</fullName>
    </recommendedName>
</protein>
<comment type="similarity">
    <text evidence="1">Belongs to the FGGY kinase family.</text>
</comment>
<dbReference type="GO" id="GO:0005829">
    <property type="term" value="C:cytosol"/>
    <property type="evidence" value="ECO:0007669"/>
    <property type="project" value="TreeGrafter"/>
</dbReference>
<dbReference type="EMBL" id="LR899722">
    <property type="protein sequence ID" value="CAD7242018.1"/>
    <property type="molecule type" value="Genomic_DNA"/>
</dbReference>
<name>A0A7R8X7A3_9CRUS</name>
<keyword evidence="6" id="KW-1185">Reference proteome</keyword>
<dbReference type="GO" id="GO:0005997">
    <property type="term" value="P:xylulose metabolic process"/>
    <property type="evidence" value="ECO:0007669"/>
    <property type="project" value="TreeGrafter"/>
</dbReference>
<evidence type="ECO:0000256" key="1">
    <source>
        <dbReference type="ARBA" id="ARBA00009156"/>
    </source>
</evidence>
<dbReference type="PANTHER" id="PTHR10196:SF57">
    <property type="entry name" value="XYLULOSE KINASE"/>
    <property type="match status" value="1"/>
</dbReference>
<evidence type="ECO:0000259" key="4">
    <source>
        <dbReference type="Pfam" id="PF00370"/>
    </source>
</evidence>
<organism evidence="5">
    <name type="scientific">Darwinula stevensoni</name>
    <dbReference type="NCBI Taxonomy" id="69355"/>
    <lineage>
        <taxon>Eukaryota</taxon>
        <taxon>Metazoa</taxon>
        <taxon>Ecdysozoa</taxon>
        <taxon>Arthropoda</taxon>
        <taxon>Crustacea</taxon>
        <taxon>Oligostraca</taxon>
        <taxon>Ostracoda</taxon>
        <taxon>Podocopa</taxon>
        <taxon>Podocopida</taxon>
        <taxon>Darwinulocopina</taxon>
        <taxon>Darwinuloidea</taxon>
        <taxon>Darwinulidae</taxon>
        <taxon>Darwinula</taxon>
    </lineage>
</organism>
<dbReference type="EMBL" id="CAJPEV010000205">
    <property type="protein sequence ID" value="CAG0882342.1"/>
    <property type="molecule type" value="Genomic_DNA"/>
</dbReference>
<dbReference type="Proteomes" id="UP000677054">
    <property type="component" value="Unassembled WGS sequence"/>
</dbReference>
<proteinExistence type="inferred from homology"/>
<keyword evidence="3" id="KW-0418">Kinase</keyword>
<dbReference type="InterPro" id="IPR018484">
    <property type="entry name" value="FGGY_N"/>
</dbReference>